<evidence type="ECO:0000256" key="1">
    <source>
        <dbReference type="ARBA" id="ARBA00001947"/>
    </source>
</evidence>
<dbReference type="PROSITE" id="PS51257">
    <property type="entry name" value="PROKAR_LIPOPROTEIN"/>
    <property type="match status" value="1"/>
</dbReference>
<comment type="subcellular location">
    <subcellularLocation>
        <location evidence="2">Cell envelope</location>
    </subcellularLocation>
</comment>
<dbReference type="GO" id="GO:0006508">
    <property type="term" value="P:proteolysis"/>
    <property type="evidence" value="ECO:0007669"/>
    <property type="project" value="UniProtKB-KW"/>
</dbReference>
<dbReference type="InterPro" id="IPR011055">
    <property type="entry name" value="Dup_hybrid_motif"/>
</dbReference>
<dbReference type="Pfam" id="PF19425">
    <property type="entry name" value="Csd3_N2"/>
    <property type="match status" value="1"/>
</dbReference>
<evidence type="ECO:0000256" key="6">
    <source>
        <dbReference type="ARBA" id="ARBA00022833"/>
    </source>
</evidence>
<sequence>MERTRARRLGQRCIILVVLFISFYSCKKEEQHVDTLETALIEEPEDVYEFGFNLNDYIVKRDTVKKGDSFGQILERNQLGYSEIFKIAERARDTFDIRKLQVGKPYTILCSNDSLQQPKCFIYQPNKTDYVVINFQDSIHAYTSSKPIKYVEREISGVITSNISEALSAQGKSIALAYKMADVYAWTIDFTRLQKNDKFKVIYTEKYIDDSIYAGIENIKAAFFEHNKQPFYAFEFETDSVKGIKDYFNDEAKNLRRAFLKAPVKFKRISSRYNLNRRIALYGNRVRPHKGTDFAAAVGTPIMATANGTVIASEKRGGNGNYVKIKHNATYSTQYLHMSKRKSKVGDYVKQGDVIGWVGMTGNTSGPHVCYRFWKNGKQVDPFKQDLPDAEPISDSLKTKFLKYIQPIKQQLEAIEYIPIQQTETIENALSETLSTDTVANLE</sequence>
<dbReference type="Gene3D" id="2.70.70.10">
    <property type="entry name" value="Glucose Permease (Domain IIA)"/>
    <property type="match status" value="1"/>
</dbReference>
<evidence type="ECO:0000313" key="10">
    <source>
        <dbReference type="EMBL" id="SEA14316.1"/>
    </source>
</evidence>
<feature type="domain" description="M23ase beta-sheet core" evidence="8">
    <location>
        <begin position="288"/>
        <end position="382"/>
    </location>
</feature>
<protein>
    <submittedName>
        <fullName evidence="10">Murein DD-endopeptidase MepM and murein hydrolase activator NlpD, contain LysM domain</fullName>
    </submittedName>
</protein>
<evidence type="ECO:0000313" key="11">
    <source>
        <dbReference type="Proteomes" id="UP000198846"/>
    </source>
</evidence>
<dbReference type="PANTHER" id="PTHR21666:SF288">
    <property type="entry name" value="CELL DIVISION PROTEIN YTFB"/>
    <property type="match status" value="1"/>
</dbReference>
<keyword evidence="6" id="KW-0862">Zinc</keyword>
<dbReference type="InterPro" id="IPR050570">
    <property type="entry name" value="Cell_wall_metabolism_enzyme"/>
</dbReference>
<dbReference type="Gene3D" id="3.10.450.350">
    <property type="match status" value="2"/>
</dbReference>
<gene>
    <name evidence="10" type="ORF">SAMN04487990_10765</name>
</gene>
<dbReference type="PANTHER" id="PTHR21666">
    <property type="entry name" value="PEPTIDASE-RELATED"/>
    <property type="match status" value="1"/>
</dbReference>
<evidence type="ECO:0000256" key="5">
    <source>
        <dbReference type="ARBA" id="ARBA00022801"/>
    </source>
</evidence>
<dbReference type="Proteomes" id="UP000198846">
    <property type="component" value="Unassembled WGS sequence"/>
</dbReference>
<organism evidence="10 11">
    <name type="scientific">Bizionia paragorgiae</name>
    <dbReference type="NCBI Taxonomy" id="283786"/>
    <lineage>
        <taxon>Bacteria</taxon>
        <taxon>Pseudomonadati</taxon>
        <taxon>Bacteroidota</taxon>
        <taxon>Flavobacteriia</taxon>
        <taxon>Flavobacteriales</taxon>
        <taxon>Flavobacteriaceae</taxon>
        <taxon>Bizionia</taxon>
    </lineage>
</organism>
<name>A0A1H3YS10_BIZPA</name>
<dbReference type="GO" id="GO:0046872">
    <property type="term" value="F:metal ion binding"/>
    <property type="evidence" value="ECO:0007669"/>
    <property type="project" value="UniProtKB-KW"/>
</dbReference>
<dbReference type="OrthoDB" id="9810477at2"/>
<evidence type="ECO:0000256" key="2">
    <source>
        <dbReference type="ARBA" id="ARBA00004196"/>
    </source>
</evidence>
<dbReference type="GO" id="GO:0004222">
    <property type="term" value="F:metalloendopeptidase activity"/>
    <property type="evidence" value="ECO:0007669"/>
    <property type="project" value="TreeGrafter"/>
</dbReference>
<keyword evidence="5 10" id="KW-0378">Hydrolase</keyword>
<keyword evidence="4" id="KW-0479">Metal-binding</keyword>
<evidence type="ECO:0000256" key="3">
    <source>
        <dbReference type="ARBA" id="ARBA00022670"/>
    </source>
</evidence>
<proteinExistence type="predicted"/>
<evidence type="ECO:0000259" key="9">
    <source>
        <dbReference type="Pfam" id="PF19425"/>
    </source>
</evidence>
<evidence type="ECO:0000259" key="8">
    <source>
        <dbReference type="Pfam" id="PF01551"/>
    </source>
</evidence>
<dbReference type="GO" id="GO:0030313">
    <property type="term" value="C:cell envelope"/>
    <property type="evidence" value="ECO:0007669"/>
    <property type="project" value="UniProtKB-SubCell"/>
</dbReference>
<dbReference type="AlphaFoldDB" id="A0A1H3YS10"/>
<feature type="domain" description="Csd3-like second N-terminal" evidence="9">
    <location>
        <begin position="150"/>
        <end position="274"/>
    </location>
</feature>
<evidence type="ECO:0000256" key="7">
    <source>
        <dbReference type="ARBA" id="ARBA00023049"/>
    </source>
</evidence>
<dbReference type="Pfam" id="PF01551">
    <property type="entry name" value="Peptidase_M23"/>
    <property type="match status" value="1"/>
</dbReference>
<dbReference type="SUPFAM" id="SSF51261">
    <property type="entry name" value="Duplicated hybrid motif"/>
    <property type="match status" value="1"/>
</dbReference>
<comment type="cofactor">
    <cofactor evidence="1">
        <name>Zn(2+)</name>
        <dbReference type="ChEBI" id="CHEBI:29105"/>
    </cofactor>
</comment>
<dbReference type="InterPro" id="IPR045834">
    <property type="entry name" value="Csd3_N2"/>
</dbReference>
<dbReference type="STRING" id="283786.SAMN04487990_10765"/>
<dbReference type="EMBL" id="FNQK01000007">
    <property type="protein sequence ID" value="SEA14316.1"/>
    <property type="molecule type" value="Genomic_DNA"/>
</dbReference>
<reference evidence="10 11" key="1">
    <citation type="submission" date="2016-10" db="EMBL/GenBank/DDBJ databases">
        <authorList>
            <person name="de Groot N.N."/>
        </authorList>
    </citation>
    <scope>NUCLEOTIDE SEQUENCE [LARGE SCALE GENOMIC DNA]</scope>
    <source>
        <strain evidence="10 11">DSM 23842</strain>
    </source>
</reference>
<keyword evidence="11" id="KW-1185">Reference proteome</keyword>
<accession>A0A1H3YS10</accession>
<keyword evidence="3" id="KW-0645">Protease</keyword>
<dbReference type="InterPro" id="IPR016047">
    <property type="entry name" value="M23ase_b-sheet_dom"/>
</dbReference>
<keyword evidence="7" id="KW-0482">Metalloprotease</keyword>
<evidence type="ECO:0000256" key="4">
    <source>
        <dbReference type="ARBA" id="ARBA00022723"/>
    </source>
</evidence>
<dbReference type="RefSeq" id="WP_092133382.1">
    <property type="nucleotide sequence ID" value="NZ_FNQK01000007.1"/>
</dbReference>
<dbReference type="CDD" id="cd12797">
    <property type="entry name" value="M23_peptidase"/>
    <property type="match status" value="1"/>
</dbReference>